<dbReference type="FunFam" id="3.90.550.50:FF:000042">
    <property type="entry name" value="Hexosyltransferase"/>
    <property type="match status" value="1"/>
</dbReference>
<evidence type="ECO:0000256" key="10">
    <source>
        <dbReference type="RuleBase" id="RU363063"/>
    </source>
</evidence>
<accession>A0AAW2HWZ5</accession>
<keyword evidence="5 10" id="KW-0812">Transmembrane</keyword>
<dbReference type="EMBL" id="JARGDH010000003">
    <property type="protein sequence ID" value="KAL0274307.1"/>
    <property type="molecule type" value="Genomic_DNA"/>
</dbReference>
<dbReference type="Pfam" id="PF01762">
    <property type="entry name" value="Galactosyl_T"/>
    <property type="match status" value="1"/>
</dbReference>
<evidence type="ECO:0000256" key="9">
    <source>
        <dbReference type="ARBA" id="ARBA00023136"/>
    </source>
</evidence>
<dbReference type="InterPro" id="IPR029044">
    <property type="entry name" value="Nucleotide-diphossugar_trans"/>
</dbReference>
<keyword evidence="7 10" id="KW-1133">Transmembrane helix</keyword>
<dbReference type="PANTHER" id="PTHR11214:SF349">
    <property type="entry name" value="BETA-1,3-GALACTOSYLTRANSFERASE BRN"/>
    <property type="match status" value="1"/>
</dbReference>
<feature type="transmembrane region" description="Helical" evidence="10">
    <location>
        <begin position="20"/>
        <end position="41"/>
    </location>
</feature>
<proteinExistence type="inferred from homology"/>
<dbReference type="AlphaFoldDB" id="A0AAW2HWZ5"/>
<keyword evidence="9 10" id="KW-0472">Membrane</keyword>
<keyword evidence="8 10" id="KW-0333">Golgi apparatus</keyword>
<evidence type="ECO:0000256" key="7">
    <source>
        <dbReference type="ARBA" id="ARBA00022989"/>
    </source>
</evidence>
<evidence type="ECO:0000256" key="2">
    <source>
        <dbReference type="ARBA" id="ARBA00008661"/>
    </source>
</evidence>
<dbReference type="Gene3D" id="3.90.550.50">
    <property type="match status" value="1"/>
</dbReference>
<name>A0AAW2HWZ5_9NEOP</name>
<comment type="subcellular location">
    <subcellularLocation>
        <location evidence="1 10">Golgi apparatus membrane</location>
        <topology evidence="1 10">Single-pass type II membrane protein</topology>
    </subcellularLocation>
</comment>
<dbReference type="InterPro" id="IPR002659">
    <property type="entry name" value="Glyco_trans_31"/>
</dbReference>
<dbReference type="GO" id="GO:0000139">
    <property type="term" value="C:Golgi membrane"/>
    <property type="evidence" value="ECO:0007669"/>
    <property type="project" value="UniProtKB-SubCell"/>
</dbReference>
<keyword evidence="6 10" id="KW-0735">Signal-anchor</keyword>
<keyword evidence="3 10" id="KW-0328">Glycosyltransferase</keyword>
<organism evidence="11">
    <name type="scientific">Menopon gallinae</name>
    <name type="common">poultry shaft louse</name>
    <dbReference type="NCBI Taxonomy" id="328185"/>
    <lineage>
        <taxon>Eukaryota</taxon>
        <taxon>Metazoa</taxon>
        <taxon>Ecdysozoa</taxon>
        <taxon>Arthropoda</taxon>
        <taxon>Hexapoda</taxon>
        <taxon>Insecta</taxon>
        <taxon>Pterygota</taxon>
        <taxon>Neoptera</taxon>
        <taxon>Paraneoptera</taxon>
        <taxon>Psocodea</taxon>
        <taxon>Troctomorpha</taxon>
        <taxon>Phthiraptera</taxon>
        <taxon>Amblycera</taxon>
        <taxon>Menoponidae</taxon>
        <taxon>Menopon</taxon>
    </lineage>
</organism>
<protein>
    <recommendedName>
        <fullName evidence="10">Hexosyltransferase</fullName>
        <ecNumber evidence="10">2.4.1.-</ecNumber>
    </recommendedName>
</protein>
<dbReference type="SUPFAM" id="SSF53448">
    <property type="entry name" value="Nucleotide-diphospho-sugar transferases"/>
    <property type="match status" value="1"/>
</dbReference>
<comment type="similarity">
    <text evidence="2 10">Belongs to the glycosyltransferase 31 family.</text>
</comment>
<evidence type="ECO:0000256" key="8">
    <source>
        <dbReference type="ARBA" id="ARBA00023034"/>
    </source>
</evidence>
<gene>
    <name evidence="11" type="ORF">PYX00_006760</name>
</gene>
<dbReference type="EC" id="2.4.1.-" evidence="10"/>
<evidence type="ECO:0000256" key="1">
    <source>
        <dbReference type="ARBA" id="ARBA00004323"/>
    </source>
</evidence>
<evidence type="ECO:0000256" key="3">
    <source>
        <dbReference type="ARBA" id="ARBA00022676"/>
    </source>
</evidence>
<evidence type="ECO:0000313" key="11">
    <source>
        <dbReference type="EMBL" id="KAL0274307.1"/>
    </source>
</evidence>
<evidence type="ECO:0000256" key="6">
    <source>
        <dbReference type="ARBA" id="ARBA00022968"/>
    </source>
</evidence>
<evidence type="ECO:0000256" key="4">
    <source>
        <dbReference type="ARBA" id="ARBA00022679"/>
    </source>
</evidence>
<dbReference type="GO" id="GO:0016758">
    <property type="term" value="F:hexosyltransferase activity"/>
    <property type="evidence" value="ECO:0007669"/>
    <property type="project" value="InterPro"/>
</dbReference>
<keyword evidence="4" id="KW-0808">Transferase</keyword>
<reference evidence="11" key="1">
    <citation type="journal article" date="2024" name="Gigascience">
        <title>Chromosome-level genome of the poultry shaft louse Menopon gallinae provides insight into the host-switching and adaptive evolution of parasitic lice.</title>
        <authorList>
            <person name="Xu Y."/>
            <person name="Ma L."/>
            <person name="Liu S."/>
            <person name="Liang Y."/>
            <person name="Liu Q."/>
            <person name="He Z."/>
            <person name="Tian L."/>
            <person name="Duan Y."/>
            <person name="Cai W."/>
            <person name="Li H."/>
            <person name="Song F."/>
        </authorList>
    </citation>
    <scope>NUCLEOTIDE SEQUENCE</scope>
    <source>
        <strain evidence="11">Cailab_2023a</strain>
    </source>
</reference>
<dbReference type="GO" id="GO:0006493">
    <property type="term" value="P:protein O-linked glycosylation"/>
    <property type="evidence" value="ECO:0007669"/>
    <property type="project" value="TreeGrafter"/>
</dbReference>
<sequence>MKFGTTVRNWVCPCSVRKKYVIGALLLLFTLDYFGVFTHLFEIELDKNFRYPYDGDVTEYVLRIRQGLKPALPPINYYNYSYLTTAEERCEDGLKLVYLVKSALENVERRQAIRSTWGFEKRFSDVGIRTFFVLGISDDTKLQAAVQEEYNKHKDIIQVNFIDSYYNNTIKTMSAFKWAVEHCLNSQFYIFSDDDMFISTKNVLLFLRNPTKYPEYHVILYAGYVFVSSPHRHKSSKWFVSLREYPYNYWPPYVTAGSYVVSKEALIKMYYTSLYTKHFRFDDIYLGLVALKAGIEPFHCEEFHFYKKKYNPFNYKYVISSHGYQNPSELIKVWNEQKSRGYA</sequence>
<dbReference type="GO" id="GO:0008194">
    <property type="term" value="F:UDP-glycosyltransferase activity"/>
    <property type="evidence" value="ECO:0007669"/>
    <property type="project" value="TreeGrafter"/>
</dbReference>
<dbReference type="PANTHER" id="PTHR11214">
    <property type="entry name" value="BETA-1,3-N-ACETYLGLUCOSAMINYLTRANSFERASE"/>
    <property type="match status" value="1"/>
</dbReference>
<evidence type="ECO:0000256" key="5">
    <source>
        <dbReference type="ARBA" id="ARBA00022692"/>
    </source>
</evidence>
<comment type="caution">
    <text evidence="11">The sequence shown here is derived from an EMBL/GenBank/DDBJ whole genome shotgun (WGS) entry which is preliminary data.</text>
</comment>